<evidence type="ECO:0000313" key="2">
    <source>
        <dbReference type="Proteomes" id="UP000614216"/>
    </source>
</evidence>
<name>A0A937FXM1_9BACT</name>
<dbReference type="Proteomes" id="UP000614216">
    <property type="component" value="Unassembled WGS sequence"/>
</dbReference>
<comment type="caution">
    <text evidence="1">The sequence shown here is derived from an EMBL/GenBank/DDBJ whole genome shotgun (WGS) entry which is preliminary data.</text>
</comment>
<organism evidence="1 2">
    <name type="scientific">Fulvivirga marina</name>
    <dbReference type="NCBI Taxonomy" id="2494733"/>
    <lineage>
        <taxon>Bacteria</taxon>
        <taxon>Pseudomonadati</taxon>
        <taxon>Bacteroidota</taxon>
        <taxon>Cytophagia</taxon>
        <taxon>Cytophagales</taxon>
        <taxon>Fulvivirgaceae</taxon>
        <taxon>Fulvivirga</taxon>
    </lineage>
</organism>
<sequence>MKTSTYNPSTLEVQIAQAIENMQENLQKQLSSGTKIVKIENRITEDNPLVKLFLEDNDGDPHEVVLKIIQTPDKF</sequence>
<dbReference type="EMBL" id="JAEUGD010000058">
    <property type="protein sequence ID" value="MBL6447999.1"/>
    <property type="molecule type" value="Genomic_DNA"/>
</dbReference>
<keyword evidence="2" id="KW-1185">Reference proteome</keyword>
<gene>
    <name evidence="1" type="ORF">JMN32_16905</name>
</gene>
<dbReference type="AlphaFoldDB" id="A0A937FXM1"/>
<proteinExistence type="predicted"/>
<reference evidence="1" key="1">
    <citation type="submission" date="2021-01" db="EMBL/GenBank/DDBJ databases">
        <title>Fulvivirga kasyanovii gen. nov., sp nov., a novel member of the phylum Bacteroidetes isolated from seawater in a mussel farm.</title>
        <authorList>
            <person name="Zhao L.-H."/>
            <person name="Wang Z.-J."/>
        </authorList>
    </citation>
    <scope>NUCLEOTIDE SEQUENCE</scope>
    <source>
        <strain evidence="1">29W222</strain>
    </source>
</reference>
<protein>
    <submittedName>
        <fullName evidence="1">Uncharacterized protein</fullName>
    </submittedName>
</protein>
<accession>A0A937FXM1</accession>
<evidence type="ECO:0000313" key="1">
    <source>
        <dbReference type="EMBL" id="MBL6447999.1"/>
    </source>
</evidence>
<dbReference type="RefSeq" id="WP_202857539.1">
    <property type="nucleotide sequence ID" value="NZ_JAEUGD010000058.1"/>
</dbReference>